<accession>A0A162N7B9</accession>
<keyword evidence="9" id="KW-1185">Reference proteome</keyword>
<dbReference type="Gene3D" id="3.40.50.720">
    <property type="entry name" value="NAD(P)-binding Rossmann-like Domain"/>
    <property type="match status" value="1"/>
</dbReference>
<dbReference type="Pfam" id="PF00069">
    <property type="entry name" value="Pkinase"/>
    <property type="match status" value="1"/>
</dbReference>
<dbReference type="InterPro" id="IPR011009">
    <property type="entry name" value="Kinase-like_dom_sf"/>
</dbReference>
<dbReference type="GO" id="GO:0005634">
    <property type="term" value="C:nucleus"/>
    <property type="evidence" value="ECO:0007669"/>
    <property type="project" value="TreeGrafter"/>
</dbReference>
<dbReference type="PRINTS" id="PR00081">
    <property type="entry name" value="GDHRDH"/>
</dbReference>
<feature type="domain" description="Protein kinase" evidence="7">
    <location>
        <begin position="142"/>
        <end position="452"/>
    </location>
</feature>
<evidence type="ECO:0000256" key="1">
    <source>
        <dbReference type="ARBA" id="ARBA00022679"/>
    </source>
</evidence>
<dbReference type="FunFam" id="1.10.510.10:FF:000699">
    <property type="entry name" value="Probable serine/threonine-protein kinase iksA"/>
    <property type="match status" value="1"/>
</dbReference>
<dbReference type="PANTHER" id="PTHR11042:SF138">
    <property type="entry name" value="SERINE_THREONINE-PROTEIN KINASE IKS1-RELATED"/>
    <property type="match status" value="1"/>
</dbReference>
<gene>
    <name evidence="8" type="ORF">CI238_10169</name>
</gene>
<feature type="region of interest" description="Disordered" evidence="6">
    <location>
        <begin position="447"/>
        <end position="567"/>
    </location>
</feature>
<dbReference type="Gene3D" id="3.30.200.20">
    <property type="entry name" value="Phosphorylase Kinase, domain 1"/>
    <property type="match status" value="1"/>
</dbReference>
<comment type="similarity">
    <text evidence="5">Belongs to the protein kinase superfamily. Ser/Thr protein kinase family. GCN2 subfamily.</text>
</comment>
<sequence length="916" mass="101331">MSLIPYHPREGREIVLRHRNAIVVRDPSSQRLEIRGLSECPTCRQPLRSSSPERQFDSARHHESFVDPNYFRMLRAGGHNARADHPPSSPIRRFVQPSLPHPQAAVIEDAEDAEFVSSTPAVQEGSRIRREAFSPNYFKTFFVEEKELGRGGKGVVLLVRHEIDGCHLGDDHAWLEKVLVEVELLAKLSHPNLVSYRHVWLEDVTLTRFGPSVACAFILQQYCNGGDLLQYIVGDQPKESTKEQLKAQMRRKSKGQLELPRDQFASQRLLSFEEIFSLFKDITSGLAYLHAASYIHRDLKPSNCLLHREGSGLLCLISDFGEVQSENMVRKSTGSTGTISYCAPEVLKKDSTGRYGNFTAKSDIFSLGMILYFMCFGRLPYRSANTINEELEDIDELRAEITDWQGFQDERRERPDLPSKLYQLLKKLLALDPSQRPSASEVLAAMKTESSLDGVPRGRSSSPSMGLNGRRIQSLDSPVPPSTPVSDPHKQARYPSSQEGYNIPSRAADNDSPRVSSRRHSNSGSPRLRPQTHAMVSSRSQDSFIRLSPEREESVDSSKDEPLNSPPLLMAPTATPFEALQHKLMIASMRASQLVRYNAGPLLAVLRLGFFLSKMLSLTRPCWPFMVSPNIAAPLVILAALDLGLASAGTRPLDRYGQETSRRMSNGLPWAWGLRGSVLLAALHMHDPDPVQNMASLLRGSAFITGAASGIGQQTALAFAKNGITRLALIDVNHESLKATSNLLRRQYPAAEVLDLPLDVRNASEVKSGVAEAVSRFERLDVAVNNAGIGGSGRSTHETDEDEFFRVVDIDLHGVSGCQREEIKVMLHQEDLGFRRGRGVIINVASVLGVVSPAPFMFQTAYSIAKHGIRINAVCPGFIATPVNLAPAQESWGALGRYIENTPLKRLGTVEEVAGC</sequence>
<dbReference type="GO" id="GO:0005737">
    <property type="term" value="C:cytoplasm"/>
    <property type="evidence" value="ECO:0007669"/>
    <property type="project" value="TreeGrafter"/>
</dbReference>
<dbReference type="EMBL" id="LFIW01000583">
    <property type="protein sequence ID" value="KZL85645.1"/>
    <property type="molecule type" value="Genomic_DNA"/>
</dbReference>
<dbReference type="Gene3D" id="1.10.510.10">
    <property type="entry name" value="Transferase(Phosphotransferase) domain 1"/>
    <property type="match status" value="1"/>
</dbReference>
<dbReference type="PANTHER" id="PTHR11042">
    <property type="entry name" value="EUKARYOTIC TRANSLATION INITIATION FACTOR 2-ALPHA KINASE EIF2-ALPHA KINASE -RELATED"/>
    <property type="match status" value="1"/>
</dbReference>
<keyword evidence="3 8" id="KW-0418">Kinase</keyword>
<feature type="compositionally biased region" description="Basic and acidic residues" evidence="6">
    <location>
        <begin position="548"/>
        <end position="562"/>
    </location>
</feature>
<dbReference type="InterPro" id="IPR050339">
    <property type="entry name" value="CC_SR_Kinase"/>
</dbReference>
<dbReference type="Proteomes" id="UP000076584">
    <property type="component" value="Unassembled WGS sequence"/>
</dbReference>
<dbReference type="CDD" id="cd05233">
    <property type="entry name" value="SDR_c"/>
    <property type="match status" value="1"/>
</dbReference>
<dbReference type="GO" id="GO:0005524">
    <property type="term" value="F:ATP binding"/>
    <property type="evidence" value="ECO:0007669"/>
    <property type="project" value="UniProtKB-KW"/>
</dbReference>
<evidence type="ECO:0000256" key="2">
    <source>
        <dbReference type="ARBA" id="ARBA00022741"/>
    </source>
</evidence>
<dbReference type="GO" id="GO:0004672">
    <property type="term" value="F:protein kinase activity"/>
    <property type="evidence" value="ECO:0007669"/>
    <property type="project" value="InterPro"/>
</dbReference>
<evidence type="ECO:0000256" key="3">
    <source>
        <dbReference type="ARBA" id="ARBA00022777"/>
    </source>
</evidence>
<dbReference type="PROSITE" id="PS00108">
    <property type="entry name" value="PROTEIN_KINASE_ST"/>
    <property type="match status" value="1"/>
</dbReference>
<dbReference type="InterPro" id="IPR008271">
    <property type="entry name" value="Ser/Thr_kinase_AS"/>
</dbReference>
<evidence type="ECO:0000259" key="7">
    <source>
        <dbReference type="PROSITE" id="PS50011"/>
    </source>
</evidence>
<evidence type="ECO:0000313" key="8">
    <source>
        <dbReference type="EMBL" id="KZL85645.1"/>
    </source>
</evidence>
<name>A0A162N7B9_COLIC</name>
<dbReference type="AlphaFoldDB" id="A0A162N7B9"/>
<evidence type="ECO:0000313" key="9">
    <source>
        <dbReference type="Proteomes" id="UP000076584"/>
    </source>
</evidence>
<reference evidence="8 9" key="1">
    <citation type="submission" date="2015-06" db="EMBL/GenBank/DDBJ databases">
        <title>Survival trade-offs in plant roots during colonization by closely related pathogenic and mutualistic fungi.</title>
        <authorList>
            <person name="Hacquard S."/>
            <person name="Kracher B."/>
            <person name="Hiruma K."/>
            <person name="Weinman A."/>
            <person name="Muench P."/>
            <person name="Garrido Oter R."/>
            <person name="Ver Loren van Themaat E."/>
            <person name="Dallerey J.-F."/>
            <person name="Damm U."/>
            <person name="Henrissat B."/>
            <person name="Lespinet O."/>
            <person name="Thon M."/>
            <person name="Kemen E."/>
            <person name="McHardy A.C."/>
            <person name="Schulze-Lefert P."/>
            <person name="O'Connell R.J."/>
        </authorList>
    </citation>
    <scope>NUCLEOTIDE SEQUENCE [LARGE SCALE GENOMIC DNA]</scope>
    <source>
        <strain evidence="8 9">MAFF 238704</strain>
    </source>
</reference>
<organism evidence="8 9">
    <name type="scientific">Colletotrichum incanum</name>
    <name type="common">Soybean anthracnose fungus</name>
    <dbReference type="NCBI Taxonomy" id="1573173"/>
    <lineage>
        <taxon>Eukaryota</taxon>
        <taxon>Fungi</taxon>
        <taxon>Dikarya</taxon>
        <taxon>Ascomycota</taxon>
        <taxon>Pezizomycotina</taxon>
        <taxon>Sordariomycetes</taxon>
        <taxon>Hypocreomycetidae</taxon>
        <taxon>Glomerellales</taxon>
        <taxon>Glomerellaceae</taxon>
        <taxon>Colletotrichum</taxon>
        <taxon>Colletotrichum spaethianum species complex</taxon>
    </lineage>
</organism>
<comment type="caution">
    <text evidence="8">The sequence shown here is derived from an EMBL/GenBank/DDBJ whole genome shotgun (WGS) entry which is preliminary data.</text>
</comment>
<evidence type="ECO:0000256" key="6">
    <source>
        <dbReference type="SAM" id="MobiDB-lite"/>
    </source>
</evidence>
<proteinExistence type="inferred from homology"/>
<dbReference type="SUPFAM" id="SSF56112">
    <property type="entry name" value="Protein kinase-like (PK-like)"/>
    <property type="match status" value="1"/>
</dbReference>
<dbReference type="SMART" id="SM00220">
    <property type="entry name" value="S_TKc"/>
    <property type="match status" value="1"/>
</dbReference>
<dbReference type="InterPro" id="IPR000719">
    <property type="entry name" value="Prot_kinase_dom"/>
</dbReference>
<keyword evidence="1" id="KW-0808">Transferase</keyword>
<dbReference type="SUPFAM" id="SSF51735">
    <property type="entry name" value="NAD(P)-binding Rossmann-fold domains"/>
    <property type="match status" value="1"/>
</dbReference>
<evidence type="ECO:0000256" key="5">
    <source>
        <dbReference type="ARBA" id="ARBA00037982"/>
    </source>
</evidence>
<evidence type="ECO:0000256" key="4">
    <source>
        <dbReference type="ARBA" id="ARBA00022840"/>
    </source>
</evidence>
<dbReference type="InterPro" id="IPR036291">
    <property type="entry name" value="NAD(P)-bd_dom_sf"/>
</dbReference>
<feature type="compositionally biased region" description="Polar residues" evidence="6">
    <location>
        <begin position="534"/>
        <end position="543"/>
    </location>
</feature>
<keyword evidence="4" id="KW-0067">ATP-binding</keyword>
<dbReference type="InterPro" id="IPR002347">
    <property type="entry name" value="SDR_fam"/>
</dbReference>
<dbReference type="Pfam" id="PF13561">
    <property type="entry name" value="adh_short_C2"/>
    <property type="match status" value="1"/>
</dbReference>
<keyword evidence="2" id="KW-0547">Nucleotide-binding</keyword>
<dbReference type="PROSITE" id="PS50011">
    <property type="entry name" value="PROTEIN_KINASE_DOM"/>
    <property type="match status" value="1"/>
</dbReference>
<dbReference type="STRING" id="1573173.A0A162N7B9"/>
<protein>
    <submittedName>
        <fullName evidence="8">Calcium-dependent protein kinase</fullName>
    </submittedName>
</protein>